<dbReference type="EMBL" id="CAJZBQ010000027">
    <property type="protein sequence ID" value="CAG9320733.1"/>
    <property type="molecule type" value="Genomic_DNA"/>
</dbReference>
<evidence type="ECO:0000313" key="1">
    <source>
        <dbReference type="EMBL" id="CAG9320733.1"/>
    </source>
</evidence>
<reference evidence="1" key="1">
    <citation type="submission" date="2021-09" db="EMBL/GenBank/DDBJ databases">
        <authorList>
            <consortium name="AG Swart"/>
            <person name="Singh M."/>
            <person name="Singh A."/>
            <person name="Seah K."/>
            <person name="Emmerich C."/>
        </authorList>
    </citation>
    <scope>NUCLEOTIDE SEQUENCE</scope>
    <source>
        <strain evidence="1">ATCC30299</strain>
    </source>
</reference>
<organism evidence="1 2">
    <name type="scientific">Blepharisma stoltei</name>
    <dbReference type="NCBI Taxonomy" id="1481888"/>
    <lineage>
        <taxon>Eukaryota</taxon>
        <taxon>Sar</taxon>
        <taxon>Alveolata</taxon>
        <taxon>Ciliophora</taxon>
        <taxon>Postciliodesmatophora</taxon>
        <taxon>Heterotrichea</taxon>
        <taxon>Heterotrichida</taxon>
        <taxon>Blepharismidae</taxon>
        <taxon>Blepharisma</taxon>
    </lineage>
</organism>
<dbReference type="AlphaFoldDB" id="A0AAU9JAX7"/>
<name>A0AAU9JAX7_9CILI</name>
<comment type="caution">
    <text evidence="1">The sequence shown here is derived from an EMBL/GenBank/DDBJ whole genome shotgun (WGS) entry which is preliminary data.</text>
</comment>
<evidence type="ECO:0000313" key="2">
    <source>
        <dbReference type="Proteomes" id="UP001162131"/>
    </source>
</evidence>
<accession>A0AAU9JAX7</accession>
<keyword evidence="2" id="KW-1185">Reference proteome</keyword>
<dbReference type="Proteomes" id="UP001162131">
    <property type="component" value="Unassembled WGS sequence"/>
</dbReference>
<sequence>MPTKFSNKFLGTILTEDGRSKMMWKARKKKIKNEAIIERKKKHWRNKRQHEAAASEGGLKQAKLKEILKMNWWRHWRRRRRS</sequence>
<gene>
    <name evidence="1" type="ORF">BSTOLATCC_MIC27785</name>
</gene>
<protein>
    <submittedName>
        <fullName evidence="1">Uncharacterized protein</fullName>
    </submittedName>
</protein>
<proteinExistence type="predicted"/>